<dbReference type="Proteomes" id="UP000223366">
    <property type="component" value="Unassembled WGS sequence"/>
</dbReference>
<reference evidence="1 2" key="1">
    <citation type="submission" date="2017-09" db="EMBL/GenBank/DDBJ databases">
        <title>Large-scale bioinformatics analysis of Bacillus genomes uncovers conserved roles of natural products in bacterial physiology.</title>
        <authorList>
            <consortium name="Agbiome Team Llc"/>
            <person name="Bleich R.M."/>
            <person name="Grubbs K.J."/>
            <person name="Santa Maria K.C."/>
            <person name="Allen S.E."/>
            <person name="Farag S."/>
            <person name="Shank E.A."/>
            <person name="Bowers A."/>
        </authorList>
    </citation>
    <scope>NUCLEOTIDE SEQUENCE [LARGE SCALE GENOMIC DNA]</scope>
    <source>
        <strain evidence="1 2">AFS060060</strain>
    </source>
</reference>
<proteinExistence type="predicted"/>
<dbReference type="RefSeq" id="WP_098685622.1">
    <property type="nucleotide sequence ID" value="NZ_NVDU01000003.1"/>
</dbReference>
<organism evidence="1 2">
    <name type="scientific">Bacillus thuringiensis</name>
    <dbReference type="NCBI Taxonomy" id="1428"/>
    <lineage>
        <taxon>Bacteria</taxon>
        <taxon>Bacillati</taxon>
        <taxon>Bacillota</taxon>
        <taxon>Bacilli</taxon>
        <taxon>Bacillales</taxon>
        <taxon>Bacillaceae</taxon>
        <taxon>Bacillus</taxon>
        <taxon>Bacillus cereus group</taxon>
    </lineage>
</organism>
<accession>A0A9X7BTK3</accession>
<gene>
    <name evidence="1" type="ORF">COK99_01825</name>
</gene>
<sequence length="73" mass="7839">MKITMHNPVAPFVAIGQKFDFKIGHEVAGKCEIVSVDTKTNAIGIELDRAAAHAFHATSDCHGRICSVSVDCK</sequence>
<evidence type="ECO:0000313" key="2">
    <source>
        <dbReference type="Proteomes" id="UP000223366"/>
    </source>
</evidence>
<dbReference type="EMBL" id="NVDU01000003">
    <property type="protein sequence ID" value="PFV35785.1"/>
    <property type="molecule type" value="Genomic_DNA"/>
</dbReference>
<dbReference type="AlphaFoldDB" id="A0A9X7BTK3"/>
<name>A0A9X7BTK3_BACTU</name>
<protein>
    <submittedName>
        <fullName evidence="1">Uncharacterized protein</fullName>
    </submittedName>
</protein>
<evidence type="ECO:0000313" key="1">
    <source>
        <dbReference type="EMBL" id="PFV35785.1"/>
    </source>
</evidence>
<comment type="caution">
    <text evidence="1">The sequence shown here is derived from an EMBL/GenBank/DDBJ whole genome shotgun (WGS) entry which is preliminary data.</text>
</comment>